<dbReference type="OrthoDB" id="181905at2"/>
<keyword evidence="1" id="KW-0472">Membrane</keyword>
<feature type="transmembrane region" description="Helical" evidence="1">
    <location>
        <begin position="244"/>
        <end position="265"/>
    </location>
</feature>
<evidence type="ECO:0000313" key="3">
    <source>
        <dbReference type="Proteomes" id="UP000229239"/>
    </source>
</evidence>
<dbReference type="PANTHER" id="PTHR11328:SF24">
    <property type="entry name" value="MAJOR FACILITATOR SUPERFAMILY (MFS) PROFILE DOMAIN-CONTAINING PROTEIN"/>
    <property type="match status" value="1"/>
</dbReference>
<dbReference type="InterPro" id="IPR039672">
    <property type="entry name" value="MFS_2"/>
</dbReference>
<accession>A0A2M9HJW8</accession>
<gene>
    <name evidence="2" type="ORF">CSQ86_04185</name>
</gene>
<dbReference type="Gene3D" id="1.20.1250.20">
    <property type="entry name" value="MFS general substrate transporter like domains"/>
    <property type="match status" value="1"/>
</dbReference>
<feature type="transmembrane region" description="Helical" evidence="1">
    <location>
        <begin position="412"/>
        <end position="432"/>
    </location>
</feature>
<reference evidence="3" key="1">
    <citation type="submission" date="2017-10" db="EMBL/GenBank/DDBJ databases">
        <title>Draft genome sequences of strains TRE 1, TRE 9, TRE H and TRI 7, isolated from tamarins, belonging to four potential novel Bifidobacterium species.</title>
        <authorList>
            <person name="Mattarelli P."/>
            <person name="Modesto M."/>
            <person name="Puglisi E."/>
            <person name="Morelli L."/>
            <person name="Bonetti A."/>
            <person name="Spezio C."/>
            <person name="Sandri C."/>
        </authorList>
    </citation>
    <scope>NUCLEOTIDE SEQUENCE [LARGE SCALE GENOMIC DNA]</scope>
    <source>
        <strain evidence="3">TREH</strain>
    </source>
</reference>
<evidence type="ECO:0000313" key="2">
    <source>
        <dbReference type="EMBL" id="PJM77109.1"/>
    </source>
</evidence>
<sequence>MRRLPRSEWGSDPYSNVRLPLVTLLSPASCIQKRRGKKKKNRAWLPSTDGERNAVMSQQTAAPEAKVPQGRKITMKNAFGFALGDFYGGGFGQIATYLPVFWVTFAGLAIDQSTAIMGIATILSAFAALVIGSLSDNFYRYRIGRKFGRRRFFLIAGIPVLLVTMIVWVPGLPVWLYFIGYALWIIANQLIMTPYSTLPTEMTTDFNGRTKLSTVRMFISGVTTAIIPLIMAAALKGFGEQHSYSYQISMVGLILVFCIALFVCYKSTWELTPEEAGFDVAKLEAEAKQPFNFGKWLKGFGQVFVDYFSTLRIKSFRKHVLIYLLGQTFMDVFGQTWLFFVIYNWNKTAAFASLLLSCALIGEPLKPVFGWLFTKLGPRKMFSLNFAGGILGLVGLFGLWKAQGTMADSTWTILAFVVTIWWLIFRAMVWFIPWNVFPFIPDVDEIVTGKNRTGVFVGFQLFLRKLTSGFATTFIGMYLASTGFVKPAKDASGVMQYPDQPLSAQNGIAFVCIGWVIIGLLIAWGIALTFKLDKRTDGILLAEIERLKNGGSKADVTPETKKVVEQLTGVKYEKCWPQKAE</sequence>
<feature type="transmembrane region" description="Helical" evidence="1">
    <location>
        <begin position="508"/>
        <end position="530"/>
    </location>
</feature>
<comment type="caution">
    <text evidence="2">The sequence shown here is derived from an EMBL/GenBank/DDBJ whole genome shotgun (WGS) entry which is preliminary data.</text>
</comment>
<dbReference type="GO" id="GO:0005886">
    <property type="term" value="C:plasma membrane"/>
    <property type="evidence" value="ECO:0007669"/>
    <property type="project" value="TreeGrafter"/>
</dbReference>
<feature type="transmembrane region" description="Helical" evidence="1">
    <location>
        <begin position="151"/>
        <end position="169"/>
    </location>
</feature>
<dbReference type="PANTHER" id="PTHR11328">
    <property type="entry name" value="MAJOR FACILITATOR SUPERFAMILY DOMAIN-CONTAINING PROTEIN"/>
    <property type="match status" value="1"/>
</dbReference>
<dbReference type="AlphaFoldDB" id="A0A2M9HJW8"/>
<keyword evidence="3" id="KW-1185">Reference proteome</keyword>
<feature type="transmembrane region" description="Helical" evidence="1">
    <location>
        <begin position="115"/>
        <end position="139"/>
    </location>
</feature>
<dbReference type="GO" id="GO:0015293">
    <property type="term" value="F:symporter activity"/>
    <property type="evidence" value="ECO:0007669"/>
    <property type="project" value="InterPro"/>
</dbReference>
<dbReference type="SUPFAM" id="SSF103473">
    <property type="entry name" value="MFS general substrate transporter"/>
    <property type="match status" value="1"/>
</dbReference>
<dbReference type="InterPro" id="IPR036259">
    <property type="entry name" value="MFS_trans_sf"/>
</dbReference>
<dbReference type="GO" id="GO:0008643">
    <property type="term" value="P:carbohydrate transport"/>
    <property type="evidence" value="ECO:0007669"/>
    <property type="project" value="InterPro"/>
</dbReference>
<dbReference type="Pfam" id="PF13347">
    <property type="entry name" value="MFS_2"/>
    <property type="match status" value="1"/>
</dbReference>
<dbReference type="EMBL" id="PEBJ01000002">
    <property type="protein sequence ID" value="PJM77109.1"/>
    <property type="molecule type" value="Genomic_DNA"/>
</dbReference>
<organism evidence="2 3">
    <name type="scientific">Bifidobacterium felsineum</name>
    <dbReference type="NCBI Taxonomy" id="2045440"/>
    <lineage>
        <taxon>Bacteria</taxon>
        <taxon>Bacillati</taxon>
        <taxon>Actinomycetota</taxon>
        <taxon>Actinomycetes</taxon>
        <taxon>Bifidobacteriales</taxon>
        <taxon>Bifidobacteriaceae</taxon>
        <taxon>Bifidobacterium</taxon>
    </lineage>
</organism>
<protein>
    <submittedName>
        <fullName evidence="2">Sodium:galactoside symporter</fullName>
    </submittedName>
</protein>
<proteinExistence type="predicted"/>
<evidence type="ECO:0000256" key="1">
    <source>
        <dbReference type="SAM" id="Phobius"/>
    </source>
</evidence>
<feature type="transmembrane region" description="Helical" evidence="1">
    <location>
        <begin position="469"/>
        <end position="488"/>
    </location>
</feature>
<keyword evidence="1" id="KW-0812">Transmembrane</keyword>
<feature type="transmembrane region" description="Helical" evidence="1">
    <location>
        <begin position="381"/>
        <end position="400"/>
    </location>
</feature>
<name>A0A2M9HJW8_9BIFI</name>
<keyword evidence="1" id="KW-1133">Transmembrane helix</keyword>
<dbReference type="Proteomes" id="UP000229239">
    <property type="component" value="Unassembled WGS sequence"/>
</dbReference>
<feature type="transmembrane region" description="Helical" evidence="1">
    <location>
        <begin position="175"/>
        <end position="196"/>
    </location>
</feature>
<feature type="transmembrane region" description="Helical" evidence="1">
    <location>
        <begin position="78"/>
        <end position="103"/>
    </location>
</feature>
<feature type="transmembrane region" description="Helical" evidence="1">
    <location>
        <begin position="320"/>
        <end position="343"/>
    </location>
</feature>
<feature type="transmembrane region" description="Helical" evidence="1">
    <location>
        <begin position="217"/>
        <end position="238"/>
    </location>
</feature>